<dbReference type="Gene3D" id="2.40.50.120">
    <property type="match status" value="1"/>
</dbReference>
<evidence type="ECO:0000313" key="1">
    <source>
        <dbReference type="EMBL" id="CAF1036819.1"/>
    </source>
</evidence>
<dbReference type="Proteomes" id="UP000663891">
    <property type="component" value="Unassembled WGS sequence"/>
</dbReference>
<reference evidence="1" key="1">
    <citation type="submission" date="2021-02" db="EMBL/GenBank/DDBJ databases">
        <authorList>
            <person name="Nowell W R."/>
        </authorList>
    </citation>
    <scope>NUCLEOTIDE SEQUENCE</scope>
</reference>
<evidence type="ECO:0000313" key="3">
    <source>
        <dbReference type="Proteomes" id="UP000663891"/>
    </source>
</evidence>
<organism evidence="1 3">
    <name type="scientific">Adineta steineri</name>
    <dbReference type="NCBI Taxonomy" id="433720"/>
    <lineage>
        <taxon>Eukaryota</taxon>
        <taxon>Metazoa</taxon>
        <taxon>Spiralia</taxon>
        <taxon>Gnathifera</taxon>
        <taxon>Rotifera</taxon>
        <taxon>Eurotatoria</taxon>
        <taxon>Bdelloidea</taxon>
        <taxon>Adinetida</taxon>
        <taxon>Adinetidae</taxon>
        <taxon>Adineta</taxon>
    </lineage>
</organism>
<dbReference type="InterPro" id="IPR008993">
    <property type="entry name" value="TIMP-like_OB-fold"/>
</dbReference>
<dbReference type="AlphaFoldDB" id="A0A814JH07"/>
<dbReference type="OrthoDB" id="10036079at2759"/>
<protein>
    <submittedName>
        <fullName evidence="1">Uncharacterized protein</fullName>
    </submittedName>
</protein>
<sequence length="203" mass="23634">MLRHRKVLQEIIKHKFMVWRKKRSIDGQTLIKTMGIISFNDALQINTKSLQRGNNIIIEDIMETIHNKAILGCSCSEKRSSLSKDFGKTEYIFIGFVKNVTITWRNSEREASRDVQLHIGEVFKQPSSMKSTSITIYTPKDRSGCGINMKLNERWQIWATYTNMFSDDDMSHWLTVDSCGRTTKIYNRNLSRLRQLSTMKCIS</sequence>
<name>A0A814JH07_9BILA</name>
<dbReference type="EMBL" id="CAJOAY010000023">
    <property type="protein sequence ID" value="CAF3492285.1"/>
    <property type="molecule type" value="Genomic_DNA"/>
</dbReference>
<evidence type="ECO:0000313" key="2">
    <source>
        <dbReference type="EMBL" id="CAF3492285.1"/>
    </source>
</evidence>
<comment type="caution">
    <text evidence="1">The sequence shown here is derived from an EMBL/GenBank/DDBJ whole genome shotgun (WGS) entry which is preliminary data.</text>
</comment>
<gene>
    <name evidence="2" type="ORF">OKA104_LOCUS998</name>
    <name evidence="1" type="ORF">VCS650_LOCUS16642</name>
</gene>
<accession>A0A814JH07</accession>
<proteinExistence type="predicted"/>
<dbReference type="SUPFAM" id="SSF50242">
    <property type="entry name" value="TIMP-like"/>
    <property type="match status" value="1"/>
</dbReference>
<dbReference type="Proteomes" id="UP000663881">
    <property type="component" value="Unassembled WGS sequence"/>
</dbReference>
<dbReference type="EMBL" id="CAJNON010000150">
    <property type="protein sequence ID" value="CAF1036819.1"/>
    <property type="molecule type" value="Genomic_DNA"/>
</dbReference>